<dbReference type="AlphaFoldDB" id="A0A6C0DI82"/>
<accession>A0A6C0DI82</accession>
<evidence type="ECO:0000256" key="1">
    <source>
        <dbReference type="SAM" id="MobiDB-lite"/>
    </source>
</evidence>
<feature type="compositionally biased region" description="Polar residues" evidence="1">
    <location>
        <begin position="7"/>
        <end position="23"/>
    </location>
</feature>
<feature type="region of interest" description="Disordered" evidence="1">
    <location>
        <begin position="1"/>
        <end position="23"/>
    </location>
</feature>
<protein>
    <submittedName>
        <fullName evidence="2">Uncharacterized protein</fullName>
    </submittedName>
</protein>
<reference evidence="2" key="1">
    <citation type="journal article" date="2020" name="Nature">
        <title>Giant virus diversity and host interactions through global metagenomics.</title>
        <authorList>
            <person name="Schulz F."/>
            <person name="Roux S."/>
            <person name="Paez-Espino D."/>
            <person name="Jungbluth S."/>
            <person name="Walsh D.A."/>
            <person name="Denef V.J."/>
            <person name="McMahon K.D."/>
            <person name="Konstantinidis K.T."/>
            <person name="Eloe-Fadrosh E.A."/>
            <person name="Kyrpides N.C."/>
            <person name="Woyke T."/>
        </authorList>
    </citation>
    <scope>NUCLEOTIDE SEQUENCE</scope>
    <source>
        <strain evidence="2">GVMAG-M-3300023174-182</strain>
    </source>
</reference>
<organism evidence="2">
    <name type="scientific">viral metagenome</name>
    <dbReference type="NCBI Taxonomy" id="1070528"/>
    <lineage>
        <taxon>unclassified sequences</taxon>
        <taxon>metagenomes</taxon>
        <taxon>organismal metagenomes</taxon>
    </lineage>
</organism>
<sequence>MDYTLEGMTSEQSTNQQYQPYDTNNPNNVMILAQQNAGNIQVLKQQLNSVLGLNRQFQELSGNLSSLAEQVYNMVQTQQQLAQSSLPSSTPVITGTS</sequence>
<evidence type="ECO:0000313" key="2">
    <source>
        <dbReference type="EMBL" id="QHT15954.1"/>
    </source>
</evidence>
<proteinExistence type="predicted"/>
<name>A0A6C0DI82_9ZZZZ</name>
<dbReference type="EMBL" id="MN739614">
    <property type="protein sequence ID" value="QHT15954.1"/>
    <property type="molecule type" value="Genomic_DNA"/>
</dbReference>